<dbReference type="Gene3D" id="3.40.50.790">
    <property type="match status" value="1"/>
</dbReference>
<dbReference type="PIRSF" id="PIRSF002155">
    <property type="entry name" value="Ribosomal_L1"/>
    <property type="match status" value="1"/>
</dbReference>
<evidence type="ECO:0000256" key="7">
    <source>
        <dbReference type="ARBA" id="ARBA00035205"/>
    </source>
</evidence>
<dbReference type="STRING" id="2903.R1D318"/>
<keyword evidence="6" id="KW-0687">Ribonucleoprotein</keyword>
<dbReference type="PaxDb" id="2903-EOD08975"/>
<evidence type="ECO:0000313" key="9">
    <source>
        <dbReference type="Proteomes" id="UP000013827"/>
    </source>
</evidence>
<accession>A0A0D3ICJ0</accession>
<dbReference type="PANTHER" id="PTHR36427">
    <property type="entry name" value="54S RIBOSOMAL PROTEIN L1, MITOCHONDRIAL"/>
    <property type="match status" value="1"/>
</dbReference>
<organism evidence="8 9">
    <name type="scientific">Emiliania huxleyi (strain CCMP1516)</name>
    <dbReference type="NCBI Taxonomy" id="280463"/>
    <lineage>
        <taxon>Eukaryota</taxon>
        <taxon>Haptista</taxon>
        <taxon>Haptophyta</taxon>
        <taxon>Prymnesiophyceae</taxon>
        <taxon>Isochrysidales</taxon>
        <taxon>Noelaerhabdaceae</taxon>
        <taxon>Emiliania</taxon>
    </lineage>
</organism>
<reference evidence="9" key="1">
    <citation type="journal article" date="2013" name="Nature">
        <title>Pan genome of the phytoplankton Emiliania underpins its global distribution.</title>
        <authorList>
            <person name="Read B.A."/>
            <person name="Kegel J."/>
            <person name="Klute M.J."/>
            <person name="Kuo A."/>
            <person name="Lefebvre S.C."/>
            <person name="Maumus F."/>
            <person name="Mayer C."/>
            <person name="Miller J."/>
            <person name="Monier A."/>
            <person name="Salamov A."/>
            <person name="Young J."/>
            <person name="Aguilar M."/>
            <person name="Claverie J.M."/>
            <person name="Frickenhaus S."/>
            <person name="Gonzalez K."/>
            <person name="Herman E.K."/>
            <person name="Lin Y.C."/>
            <person name="Napier J."/>
            <person name="Ogata H."/>
            <person name="Sarno A.F."/>
            <person name="Shmutz J."/>
            <person name="Schroeder D."/>
            <person name="de Vargas C."/>
            <person name="Verret F."/>
            <person name="von Dassow P."/>
            <person name="Valentin K."/>
            <person name="Van de Peer Y."/>
            <person name="Wheeler G."/>
            <person name="Dacks J.B."/>
            <person name="Delwiche C.F."/>
            <person name="Dyhrman S.T."/>
            <person name="Glockner G."/>
            <person name="John U."/>
            <person name="Richards T."/>
            <person name="Worden A.Z."/>
            <person name="Zhang X."/>
            <person name="Grigoriev I.V."/>
            <person name="Allen A.E."/>
            <person name="Bidle K."/>
            <person name="Borodovsky M."/>
            <person name="Bowler C."/>
            <person name="Brownlee C."/>
            <person name="Cock J.M."/>
            <person name="Elias M."/>
            <person name="Gladyshev V.N."/>
            <person name="Groth M."/>
            <person name="Guda C."/>
            <person name="Hadaegh A."/>
            <person name="Iglesias-Rodriguez M.D."/>
            <person name="Jenkins J."/>
            <person name="Jones B.M."/>
            <person name="Lawson T."/>
            <person name="Leese F."/>
            <person name="Lindquist E."/>
            <person name="Lobanov A."/>
            <person name="Lomsadze A."/>
            <person name="Malik S.B."/>
            <person name="Marsh M.E."/>
            <person name="Mackinder L."/>
            <person name="Mock T."/>
            <person name="Mueller-Roeber B."/>
            <person name="Pagarete A."/>
            <person name="Parker M."/>
            <person name="Probert I."/>
            <person name="Quesneville H."/>
            <person name="Raines C."/>
            <person name="Rensing S.A."/>
            <person name="Riano-Pachon D.M."/>
            <person name="Richier S."/>
            <person name="Rokitta S."/>
            <person name="Shiraiwa Y."/>
            <person name="Soanes D.M."/>
            <person name="van der Giezen M."/>
            <person name="Wahlund T.M."/>
            <person name="Williams B."/>
            <person name="Wilson W."/>
            <person name="Wolfe G."/>
            <person name="Wurch L.L."/>
        </authorList>
    </citation>
    <scope>NUCLEOTIDE SEQUENCE</scope>
</reference>
<dbReference type="EnsemblProtists" id="EOD08975">
    <property type="protein sequence ID" value="EOD08975"/>
    <property type="gene ID" value="EMIHUDRAFT_216776"/>
</dbReference>
<dbReference type="InterPro" id="IPR028364">
    <property type="entry name" value="Ribosomal_uL1/biogenesis"/>
</dbReference>
<dbReference type="GO" id="GO:0003735">
    <property type="term" value="F:structural constituent of ribosome"/>
    <property type="evidence" value="ECO:0007669"/>
    <property type="project" value="InterPro"/>
</dbReference>
<dbReference type="Gene3D" id="3.30.190.20">
    <property type="match status" value="1"/>
</dbReference>
<dbReference type="Pfam" id="PF00687">
    <property type="entry name" value="Ribosomal_L1"/>
    <property type="match status" value="1"/>
</dbReference>
<protein>
    <recommendedName>
        <fullName evidence="7">Large ribosomal subunit protein uL1c</fullName>
    </recommendedName>
</protein>
<evidence type="ECO:0000256" key="5">
    <source>
        <dbReference type="ARBA" id="ARBA00022980"/>
    </source>
</evidence>
<reference evidence="8" key="2">
    <citation type="submission" date="2024-10" db="UniProtKB">
        <authorList>
            <consortium name="EnsemblProtists"/>
        </authorList>
    </citation>
    <scope>IDENTIFICATION</scope>
</reference>
<keyword evidence="9" id="KW-1185">Reference proteome</keyword>
<dbReference type="PANTHER" id="PTHR36427:SF4">
    <property type="entry name" value="RIBOSOMAL PROTEIN L1P_L10E FAMILY"/>
    <property type="match status" value="1"/>
</dbReference>
<dbReference type="FunFam" id="3.40.50.790:FF:000001">
    <property type="entry name" value="50S ribosomal protein L1"/>
    <property type="match status" value="1"/>
</dbReference>
<evidence type="ECO:0000256" key="4">
    <source>
        <dbReference type="ARBA" id="ARBA00022884"/>
    </source>
</evidence>
<dbReference type="InterPro" id="IPR016095">
    <property type="entry name" value="Ribosomal_uL1_3-a/b-sand"/>
</dbReference>
<dbReference type="GO" id="GO:0006412">
    <property type="term" value="P:translation"/>
    <property type="evidence" value="ECO:0007669"/>
    <property type="project" value="InterPro"/>
</dbReference>
<proteinExistence type="inferred from homology"/>
<name>A0A0D3ICJ0_EMIH1</name>
<dbReference type="eggNOG" id="KOG1569">
    <property type="taxonomic scope" value="Eukaryota"/>
</dbReference>
<keyword evidence="3" id="KW-0699">rRNA-binding</keyword>
<dbReference type="AlphaFoldDB" id="A0A0D3ICJ0"/>
<dbReference type="KEGG" id="ehx:EMIHUDRAFT_216776"/>
<evidence type="ECO:0000256" key="6">
    <source>
        <dbReference type="ARBA" id="ARBA00023274"/>
    </source>
</evidence>
<evidence type="ECO:0000313" key="8">
    <source>
        <dbReference type="EnsemblProtists" id="EOD08975"/>
    </source>
</evidence>
<dbReference type="CDD" id="cd00403">
    <property type="entry name" value="Ribosomal_L1"/>
    <property type="match status" value="1"/>
</dbReference>
<sequence length="255" mass="26698">MRAACLRALGPALPRQPFAALSSAARRGRKKLDPAAARVAQEAHLQEALRLVRACAVRGYDEGVSVDVHLNVDAKRTEERVRGQVMLPHGQGKTVRVAVFARGADADAARAAGADLVGAEELVAEVVAGRLDFDRVLATPDALPALAKAARVLGPKGLMPNPKRGTVVTEVAAAVQQAKAGQVEFRAQNQGVVMVGLGKVSFGADRLADNAPTAAIAALAAVLGARPDRFRGKPVHRITLSSTNGPGIDLDHFLW</sequence>
<dbReference type="OMA" id="MYIASSM"/>
<evidence type="ECO:0000256" key="3">
    <source>
        <dbReference type="ARBA" id="ARBA00022730"/>
    </source>
</evidence>
<evidence type="ECO:0000256" key="1">
    <source>
        <dbReference type="ARBA" id="ARBA00010531"/>
    </source>
</evidence>
<keyword evidence="4" id="KW-0694">RNA-binding</keyword>
<dbReference type="GeneID" id="17255126"/>
<dbReference type="SUPFAM" id="SSF56808">
    <property type="entry name" value="Ribosomal protein L1"/>
    <property type="match status" value="1"/>
</dbReference>
<dbReference type="GO" id="GO:0019843">
    <property type="term" value="F:rRNA binding"/>
    <property type="evidence" value="ECO:0007669"/>
    <property type="project" value="UniProtKB-KW"/>
</dbReference>
<dbReference type="HOGENOM" id="CLU_062853_0_0_1"/>
<keyword evidence="5" id="KW-0689">Ribosomal protein</keyword>
<comment type="similarity">
    <text evidence="1">Belongs to the universal ribosomal protein uL1 family.</text>
</comment>
<dbReference type="InterPro" id="IPR002143">
    <property type="entry name" value="Ribosomal_uL1"/>
</dbReference>
<evidence type="ECO:0000256" key="2">
    <source>
        <dbReference type="ARBA" id="ARBA00011838"/>
    </source>
</evidence>
<dbReference type="InterPro" id="IPR005878">
    <property type="entry name" value="Ribosom_uL1_bac-type"/>
</dbReference>
<comment type="subunit">
    <text evidence="2">Part of the 50S ribosomal subunit.</text>
</comment>
<dbReference type="InterPro" id="IPR023674">
    <property type="entry name" value="Ribosomal_uL1-like"/>
</dbReference>
<dbReference type="NCBIfam" id="TIGR01169">
    <property type="entry name" value="rplA_bact"/>
    <property type="match status" value="1"/>
</dbReference>
<dbReference type="Proteomes" id="UP000013827">
    <property type="component" value="Unassembled WGS sequence"/>
</dbReference>
<dbReference type="GO" id="GO:0015934">
    <property type="term" value="C:large ribosomal subunit"/>
    <property type="evidence" value="ECO:0007669"/>
    <property type="project" value="InterPro"/>
</dbReference>
<dbReference type="RefSeq" id="XP_005761404.1">
    <property type="nucleotide sequence ID" value="XM_005761347.1"/>
</dbReference>